<protein>
    <submittedName>
        <fullName evidence="1">Uncharacterized protein</fullName>
    </submittedName>
</protein>
<accession>A0A5S9M9J5</accession>
<name>A0A5S9M9J5_BACIA</name>
<evidence type="ECO:0000313" key="1">
    <source>
        <dbReference type="EMBL" id="BBP89548.1"/>
    </source>
</evidence>
<sequence>MRQMLFNKEIFFYKQYLDYKSNVITDKNHPFHKMFNKEIPNKIQNELEKRHTEKFG</sequence>
<organism evidence="1 2">
    <name type="scientific">Bacillus safensis</name>
    <dbReference type="NCBI Taxonomy" id="561879"/>
    <lineage>
        <taxon>Bacteria</taxon>
        <taxon>Bacillati</taxon>
        <taxon>Bacillota</taxon>
        <taxon>Bacilli</taxon>
        <taxon>Bacillales</taxon>
        <taxon>Bacillaceae</taxon>
        <taxon>Bacillus</taxon>
    </lineage>
</organism>
<dbReference type="EMBL" id="AP021906">
    <property type="protein sequence ID" value="BBP89548.1"/>
    <property type="molecule type" value="Genomic_DNA"/>
</dbReference>
<proteinExistence type="predicted"/>
<evidence type="ECO:0000313" key="2">
    <source>
        <dbReference type="Proteomes" id="UP000464658"/>
    </source>
</evidence>
<gene>
    <name evidence="1" type="ORF">BsIDN1_31660</name>
</gene>
<dbReference type="AlphaFoldDB" id="A0A5S9M9J5"/>
<reference evidence="1 2" key="1">
    <citation type="submission" date="2019-12" db="EMBL/GenBank/DDBJ databases">
        <title>Full genome sequence of a Bacillus safensis strain isolated from commercially available natto in Indonesia.</title>
        <authorList>
            <person name="Yoshida M."/>
            <person name="Uomi M."/>
            <person name="Waturangi D."/>
            <person name="Ekaputri J.J."/>
            <person name="Setiamarga D.H.E."/>
        </authorList>
    </citation>
    <scope>NUCLEOTIDE SEQUENCE [LARGE SCALE GENOMIC DNA]</scope>
    <source>
        <strain evidence="1 2">IDN1</strain>
    </source>
</reference>
<dbReference type="Proteomes" id="UP000464658">
    <property type="component" value="Chromosome"/>
</dbReference>